<dbReference type="InterPro" id="IPR021272">
    <property type="entry name" value="DUF2851"/>
</dbReference>
<dbReference type="EMBL" id="AMCI01000152">
    <property type="protein sequence ID" value="EJX10590.1"/>
    <property type="molecule type" value="Genomic_DNA"/>
</dbReference>
<protein>
    <submittedName>
        <fullName evidence="1">Uncharacterized protein</fullName>
    </submittedName>
</protein>
<reference evidence="1" key="1">
    <citation type="journal article" date="2012" name="PLoS ONE">
        <title>Gene sets for utilization of primary and secondary nutrition supplies in the distal gut of endangered iberian lynx.</title>
        <authorList>
            <person name="Alcaide M."/>
            <person name="Messina E."/>
            <person name="Richter M."/>
            <person name="Bargiela R."/>
            <person name="Peplies J."/>
            <person name="Huws S.A."/>
            <person name="Newbold C.J."/>
            <person name="Golyshin P.N."/>
            <person name="Simon M.A."/>
            <person name="Lopez G."/>
            <person name="Yakimov M.M."/>
            <person name="Ferrer M."/>
        </authorList>
    </citation>
    <scope>NUCLEOTIDE SEQUENCE</scope>
</reference>
<evidence type="ECO:0000313" key="1">
    <source>
        <dbReference type="EMBL" id="EJX10590.1"/>
    </source>
</evidence>
<accession>J9H892</accession>
<dbReference type="Pfam" id="PF11013">
    <property type="entry name" value="DUF2851"/>
    <property type="match status" value="1"/>
</dbReference>
<name>J9H892_9ZZZZ</name>
<sequence>MEQLLHYVWKHKLFPLKPLQTTGGESVEVIDSGIQNFDAGPDFFNAKLKINGTLWVGNVEIHVHASDWLRHGHQNDKAYDSVVLHVVAMADSAVFRSTGEEIPQLVLTCPESVQAHYQELQSADRYPACYAILSSLPTFMVHSWMTALQTERLEQKSRLITQRLSLCEQDWEQAFFITLARNFGFGLNGDAFEQWASLLPFHAMGKHRNDLFQLEAFFYGVAGLLQEEKDEYQQRMVQEYRYLQHKFEWGKVMDASQWRFLRLRPDNFPHVRLAQLAWLYQKEDKLFSRLLEAETLADVRALLSTRTSPYWESHFVFGSSSPVRVKALGERSKDLIIINTVVPFLYAYGLHKADDRLCERASRFLEELKPEDNHILRSWAAAGLSASHAADSQALIQLRKEYCDKHQCLRCRFGYEYLRRK</sequence>
<gene>
    <name evidence="1" type="ORF">EVA_00918</name>
</gene>
<organism evidence="1">
    <name type="scientific">gut metagenome</name>
    <dbReference type="NCBI Taxonomy" id="749906"/>
    <lineage>
        <taxon>unclassified sequences</taxon>
        <taxon>metagenomes</taxon>
        <taxon>organismal metagenomes</taxon>
    </lineage>
</organism>
<proteinExistence type="predicted"/>
<comment type="caution">
    <text evidence="1">The sequence shown here is derived from an EMBL/GenBank/DDBJ whole genome shotgun (WGS) entry which is preliminary data.</text>
</comment>
<dbReference type="AlphaFoldDB" id="J9H892"/>